<dbReference type="GO" id="GO:0016491">
    <property type="term" value="F:oxidoreductase activity"/>
    <property type="evidence" value="ECO:0007669"/>
    <property type="project" value="UniProtKB-KW"/>
</dbReference>
<evidence type="ECO:0000256" key="2">
    <source>
        <dbReference type="ARBA" id="ARBA00023002"/>
    </source>
</evidence>
<evidence type="ECO:0000313" key="5">
    <source>
        <dbReference type="Proteomes" id="UP000094757"/>
    </source>
</evidence>
<reference evidence="5" key="1">
    <citation type="submission" date="2016-08" db="EMBL/GenBank/DDBJ databases">
        <authorList>
            <person name="Holder M.E."/>
            <person name="Ajami N.J."/>
            <person name="Petrosino J.F."/>
        </authorList>
    </citation>
    <scope>NUCLEOTIDE SEQUENCE [LARGE SCALE GENOMIC DNA]</scope>
    <source>
        <strain evidence="5">F0677</strain>
    </source>
</reference>
<dbReference type="Pfam" id="PF13561">
    <property type="entry name" value="adh_short_C2"/>
    <property type="match status" value="1"/>
</dbReference>
<sequence>MVKEQIEKRGYVIITGGTSGIGLAAAQCLQAIGYQSILLGRDKIRGLEAVKKVIGSTYLFCDVTDTLSIKKAINEASQLGNITGVVVAAGQYKEGLIENITDEDMEALFKVNTFGVIATIRESIPYLRHLGGSIVVVSSDAAVQGNIQGSLYGATKGAINAFVKSAALELAVDNIRVNSVCLGDIKTPLLEKQFKVYGGNEEETASIYPMMRIGKPEEAGEVIAFLISGKASFMTGSIVMVDGGLTSW</sequence>
<dbReference type="InterPro" id="IPR057326">
    <property type="entry name" value="KR_dom"/>
</dbReference>
<dbReference type="Gene3D" id="3.40.50.720">
    <property type="entry name" value="NAD(P)-binding Rossmann-like Domain"/>
    <property type="match status" value="1"/>
</dbReference>
<dbReference type="FunFam" id="3.40.50.720:FF:000084">
    <property type="entry name" value="Short-chain dehydrogenase reductase"/>
    <property type="match status" value="1"/>
</dbReference>
<dbReference type="InterPro" id="IPR002347">
    <property type="entry name" value="SDR_fam"/>
</dbReference>
<evidence type="ECO:0000256" key="1">
    <source>
        <dbReference type="ARBA" id="ARBA00006484"/>
    </source>
</evidence>
<gene>
    <name evidence="4" type="ORF">BCB69_04455</name>
</gene>
<keyword evidence="2" id="KW-0560">Oxidoreductase</keyword>
<dbReference type="KEGG" id="dpn:BCB69_04455"/>
<dbReference type="PRINTS" id="PR00081">
    <property type="entry name" value="GDHRDH"/>
</dbReference>
<organism evidence="4 5">
    <name type="scientific">Dialister pneumosintes</name>
    <dbReference type="NCBI Taxonomy" id="39950"/>
    <lineage>
        <taxon>Bacteria</taxon>
        <taxon>Bacillati</taxon>
        <taxon>Bacillota</taxon>
        <taxon>Negativicutes</taxon>
        <taxon>Veillonellales</taxon>
        <taxon>Veillonellaceae</taxon>
        <taxon>Dialister</taxon>
    </lineage>
</organism>
<dbReference type="InterPro" id="IPR050259">
    <property type="entry name" value="SDR"/>
</dbReference>
<dbReference type="InterPro" id="IPR036291">
    <property type="entry name" value="NAD(P)-bd_dom_sf"/>
</dbReference>
<name>A0A1B3WFB1_9FIRM</name>
<dbReference type="AlphaFoldDB" id="A0A1B3WFB1"/>
<proteinExistence type="inferred from homology"/>
<dbReference type="PROSITE" id="PS00061">
    <property type="entry name" value="ADH_SHORT"/>
    <property type="match status" value="1"/>
</dbReference>
<evidence type="ECO:0000313" key="4">
    <source>
        <dbReference type="EMBL" id="AOH39653.1"/>
    </source>
</evidence>
<dbReference type="GO" id="GO:0008206">
    <property type="term" value="P:bile acid metabolic process"/>
    <property type="evidence" value="ECO:0007669"/>
    <property type="project" value="UniProtKB-ARBA"/>
</dbReference>
<accession>A0A1B3WFB1</accession>
<evidence type="ECO:0000259" key="3">
    <source>
        <dbReference type="SMART" id="SM00822"/>
    </source>
</evidence>
<dbReference type="STRING" id="39950.BCB69_04455"/>
<dbReference type="SUPFAM" id="SSF51735">
    <property type="entry name" value="NAD(P)-binding Rossmann-fold domains"/>
    <property type="match status" value="1"/>
</dbReference>
<feature type="domain" description="Ketoreductase" evidence="3">
    <location>
        <begin position="10"/>
        <end position="186"/>
    </location>
</feature>
<dbReference type="InterPro" id="IPR020904">
    <property type="entry name" value="Sc_DH/Rdtase_CS"/>
</dbReference>
<protein>
    <submittedName>
        <fullName evidence="4">Oxidoreductase</fullName>
    </submittedName>
</protein>
<dbReference type="EMBL" id="CP017037">
    <property type="protein sequence ID" value="AOH39653.1"/>
    <property type="molecule type" value="Genomic_DNA"/>
</dbReference>
<dbReference type="CDD" id="cd05233">
    <property type="entry name" value="SDR_c"/>
    <property type="match status" value="1"/>
</dbReference>
<comment type="similarity">
    <text evidence="1">Belongs to the short-chain dehydrogenases/reductases (SDR) family.</text>
</comment>
<dbReference type="PANTHER" id="PTHR42879">
    <property type="entry name" value="3-OXOACYL-(ACYL-CARRIER-PROTEIN) REDUCTASE"/>
    <property type="match status" value="1"/>
</dbReference>
<dbReference type="Proteomes" id="UP000094757">
    <property type="component" value="Chromosome"/>
</dbReference>
<dbReference type="SMART" id="SM00822">
    <property type="entry name" value="PKS_KR"/>
    <property type="match status" value="1"/>
</dbReference>